<comment type="caution">
    <text evidence="2">The sequence shown here is derived from an EMBL/GenBank/DDBJ whole genome shotgun (WGS) entry which is preliminary data.</text>
</comment>
<gene>
    <name evidence="2" type="ORF">OUZ56_011935</name>
</gene>
<accession>A0ABQ9Z1K2</accession>
<keyword evidence="3" id="KW-1185">Reference proteome</keyword>
<name>A0ABQ9Z1K2_9CRUS</name>
<sequence length="386" mass="44562">MGAVEGDNQEELWDWIMQCWEEMADQRNYWENLIDSMPERLARLRQYYVNWLHIPRPTHDLEKTNTALKLYYQTTELAAAGKGPRLENSDIQSEVDDYEAGRGRRIPKPRDIYSPPSSPKGGNKRSGLTKITGTKRSSYDIFRRPANSFSSSKRVQPPNINVMESVIDSSPWKNKDSGGSEKHHKDLHDEADLDLSSEDDDFPLVHFCKSKDVETRKYLPVANKKWRQNCASPYLPPDDEQSISERFFFLPLKTLASYYQLSELLKTKEIRSVDENFLQGIGGPDLKRAVRNALAKVLLDELAKEFNWRGDTRRNRLTKKVFGQTEIQQAFFSGIKSIKKFGPPKSIMDHDIKMMVTKWLSQAPECCQKAVARRQTRKTGFLNGYM</sequence>
<protein>
    <recommendedName>
        <fullName evidence="4">DUF4806 domain-containing protein</fullName>
    </recommendedName>
</protein>
<evidence type="ECO:0000313" key="2">
    <source>
        <dbReference type="EMBL" id="KAK4006777.1"/>
    </source>
</evidence>
<feature type="compositionally biased region" description="Basic and acidic residues" evidence="1">
    <location>
        <begin position="173"/>
        <end position="186"/>
    </location>
</feature>
<evidence type="ECO:0000256" key="1">
    <source>
        <dbReference type="SAM" id="MobiDB-lite"/>
    </source>
</evidence>
<proteinExistence type="predicted"/>
<dbReference type="PANTHER" id="PTHR34153:SF2">
    <property type="entry name" value="SI:CH211-262H13.3-RELATED"/>
    <property type="match status" value="1"/>
</dbReference>
<dbReference type="PANTHER" id="PTHR34153">
    <property type="entry name" value="SI:CH211-262H13.3-RELATED-RELATED"/>
    <property type="match status" value="1"/>
</dbReference>
<reference evidence="2 3" key="1">
    <citation type="journal article" date="2023" name="Nucleic Acids Res.">
        <title>The hologenome of Daphnia magna reveals possible DNA methylation and microbiome-mediated evolution of the host genome.</title>
        <authorList>
            <person name="Chaturvedi A."/>
            <person name="Li X."/>
            <person name="Dhandapani V."/>
            <person name="Marshall H."/>
            <person name="Kissane S."/>
            <person name="Cuenca-Cambronero M."/>
            <person name="Asole G."/>
            <person name="Calvet F."/>
            <person name="Ruiz-Romero M."/>
            <person name="Marangio P."/>
            <person name="Guigo R."/>
            <person name="Rago D."/>
            <person name="Mirbahai L."/>
            <person name="Eastwood N."/>
            <person name="Colbourne J.K."/>
            <person name="Zhou J."/>
            <person name="Mallon E."/>
            <person name="Orsini L."/>
        </authorList>
    </citation>
    <scope>NUCLEOTIDE SEQUENCE [LARGE SCALE GENOMIC DNA]</scope>
    <source>
        <strain evidence="2">LRV0_1</strain>
    </source>
</reference>
<feature type="region of interest" description="Disordered" evidence="1">
    <location>
        <begin position="83"/>
        <end position="130"/>
    </location>
</feature>
<dbReference type="Proteomes" id="UP001234178">
    <property type="component" value="Unassembled WGS sequence"/>
</dbReference>
<feature type="region of interest" description="Disordered" evidence="1">
    <location>
        <begin position="167"/>
        <end position="186"/>
    </location>
</feature>
<dbReference type="EMBL" id="JAOYFB010000002">
    <property type="protein sequence ID" value="KAK4006777.1"/>
    <property type="molecule type" value="Genomic_DNA"/>
</dbReference>
<evidence type="ECO:0008006" key="4">
    <source>
        <dbReference type="Google" id="ProtNLM"/>
    </source>
</evidence>
<evidence type="ECO:0000313" key="3">
    <source>
        <dbReference type="Proteomes" id="UP001234178"/>
    </source>
</evidence>
<organism evidence="2 3">
    <name type="scientific">Daphnia magna</name>
    <dbReference type="NCBI Taxonomy" id="35525"/>
    <lineage>
        <taxon>Eukaryota</taxon>
        <taxon>Metazoa</taxon>
        <taxon>Ecdysozoa</taxon>
        <taxon>Arthropoda</taxon>
        <taxon>Crustacea</taxon>
        <taxon>Branchiopoda</taxon>
        <taxon>Diplostraca</taxon>
        <taxon>Cladocera</taxon>
        <taxon>Anomopoda</taxon>
        <taxon>Daphniidae</taxon>
        <taxon>Daphnia</taxon>
    </lineage>
</organism>